<evidence type="ECO:0000256" key="7">
    <source>
        <dbReference type="ARBA" id="ARBA00022692"/>
    </source>
</evidence>
<dbReference type="Pfam" id="PF01764">
    <property type="entry name" value="Lipase_3"/>
    <property type="match status" value="1"/>
</dbReference>
<keyword evidence="16" id="KW-0325">Glycoprotein</keyword>
<evidence type="ECO:0000256" key="4">
    <source>
        <dbReference type="ARBA" id="ARBA00010701"/>
    </source>
</evidence>
<keyword evidence="12" id="KW-1133">Transmembrane helix</keyword>
<keyword evidence="7" id="KW-0812">Transmembrane</keyword>
<comment type="function">
    <text evidence="17">Lipase which is essential for lysis of subvacuolar cytoplasm to vacuole targeted bodies and intravacuolar autophagic bodies. Involved in the lysis of intravacuolar multivesicular body (MVB) vesicles. The intravacuolar membrane disintegration by ATG15 is critical to life span extension.</text>
</comment>
<evidence type="ECO:0000256" key="20">
    <source>
        <dbReference type="SAM" id="SignalP"/>
    </source>
</evidence>
<keyword evidence="13" id="KW-0072">Autophagy</keyword>
<evidence type="ECO:0000256" key="9">
    <source>
        <dbReference type="ARBA" id="ARBA00022801"/>
    </source>
</evidence>
<protein>
    <recommendedName>
        <fullName evidence="6">triacylglycerol lipase</fullName>
        <ecNumber evidence="6">3.1.1.3</ecNumber>
    </recommendedName>
    <alternativeName>
        <fullName evidence="18">Autophagy-related protein 15</fullName>
    </alternativeName>
</protein>
<dbReference type="EC" id="3.1.1.3" evidence="6"/>
<proteinExistence type="inferred from homology"/>
<evidence type="ECO:0000256" key="6">
    <source>
        <dbReference type="ARBA" id="ARBA00013279"/>
    </source>
</evidence>
<comment type="subcellular location">
    <subcellularLocation>
        <location evidence="3">Endosome</location>
        <location evidence="3">Multivesicular body membrane</location>
        <topology evidence="3">Single-pass type II membrane protein</topology>
    </subcellularLocation>
    <subcellularLocation>
        <location evidence="2">Prevacuolar compartment membrane</location>
        <topology evidence="2">Single-pass type II membrane protein</topology>
    </subcellularLocation>
</comment>
<feature type="signal peptide" evidence="20">
    <location>
        <begin position="1"/>
        <end position="18"/>
    </location>
</feature>
<keyword evidence="11" id="KW-0735">Signal-anchor</keyword>
<evidence type="ECO:0000256" key="2">
    <source>
        <dbReference type="ARBA" id="ARBA00004270"/>
    </source>
</evidence>
<evidence type="ECO:0000259" key="21">
    <source>
        <dbReference type="Pfam" id="PF01764"/>
    </source>
</evidence>
<evidence type="ECO:0000256" key="12">
    <source>
        <dbReference type="ARBA" id="ARBA00022989"/>
    </source>
</evidence>
<dbReference type="CDD" id="cd00519">
    <property type="entry name" value="Lipase_3"/>
    <property type="match status" value="1"/>
</dbReference>
<evidence type="ECO:0000256" key="1">
    <source>
        <dbReference type="ARBA" id="ARBA00001024"/>
    </source>
</evidence>
<evidence type="ECO:0000313" key="22">
    <source>
        <dbReference type="EMBL" id="KAE9405199.1"/>
    </source>
</evidence>
<dbReference type="GO" id="GO:0032585">
    <property type="term" value="C:multivesicular body membrane"/>
    <property type="evidence" value="ECO:0007669"/>
    <property type="project" value="UniProtKB-SubCell"/>
</dbReference>
<reference evidence="22" key="1">
    <citation type="journal article" date="2019" name="Environ. Microbiol.">
        <title>Fungal ecological strategies reflected in gene transcription - a case study of two litter decomposers.</title>
        <authorList>
            <person name="Barbi F."/>
            <person name="Kohler A."/>
            <person name="Barry K."/>
            <person name="Baskaran P."/>
            <person name="Daum C."/>
            <person name="Fauchery L."/>
            <person name="Ihrmark K."/>
            <person name="Kuo A."/>
            <person name="LaButti K."/>
            <person name="Lipzen A."/>
            <person name="Morin E."/>
            <person name="Grigoriev I.V."/>
            <person name="Henrissat B."/>
            <person name="Lindahl B."/>
            <person name="Martin F."/>
        </authorList>
    </citation>
    <scope>NUCLEOTIDE SEQUENCE</scope>
    <source>
        <strain evidence="22">JB14</strain>
    </source>
</reference>
<dbReference type="Proteomes" id="UP000799118">
    <property type="component" value="Unassembled WGS sequence"/>
</dbReference>
<comment type="catalytic activity">
    <reaction evidence="1">
        <text>a triacylglycerol + H2O = a diacylglycerol + a fatty acid + H(+)</text>
        <dbReference type="Rhea" id="RHEA:12044"/>
        <dbReference type="ChEBI" id="CHEBI:15377"/>
        <dbReference type="ChEBI" id="CHEBI:15378"/>
        <dbReference type="ChEBI" id="CHEBI:17855"/>
        <dbReference type="ChEBI" id="CHEBI:18035"/>
        <dbReference type="ChEBI" id="CHEBI:28868"/>
        <dbReference type="EC" id="3.1.1.3"/>
    </reaction>
</comment>
<dbReference type="Gene3D" id="3.40.50.1820">
    <property type="entry name" value="alpha/beta hydrolase"/>
    <property type="match status" value="1"/>
</dbReference>
<dbReference type="GO" id="GO:0034727">
    <property type="term" value="P:piecemeal microautophagy of the nucleus"/>
    <property type="evidence" value="ECO:0007669"/>
    <property type="project" value="TreeGrafter"/>
</dbReference>
<evidence type="ECO:0000256" key="11">
    <source>
        <dbReference type="ARBA" id="ARBA00022968"/>
    </source>
</evidence>
<evidence type="ECO:0000256" key="5">
    <source>
        <dbReference type="ARBA" id="ARBA00011137"/>
    </source>
</evidence>
<evidence type="ECO:0000256" key="14">
    <source>
        <dbReference type="ARBA" id="ARBA00023098"/>
    </source>
</evidence>
<evidence type="ECO:0000256" key="3">
    <source>
        <dbReference type="ARBA" id="ARBA00004343"/>
    </source>
</evidence>
<keyword evidence="14" id="KW-0443">Lipid metabolism</keyword>
<keyword evidence="9" id="KW-0378">Hydrolase</keyword>
<dbReference type="OrthoDB" id="58570at2759"/>
<dbReference type="GO" id="GO:0034496">
    <property type="term" value="P:multivesicular body membrane disassembly"/>
    <property type="evidence" value="ECO:0007669"/>
    <property type="project" value="TreeGrafter"/>
</dbReference>
<evidence type="ECO:0000313" key="23">
    <source>
        <dbReference type="Proteomes" id="UP000799118"/>
    </source>
</evidence>
<gene>
    <name evidence="22" type="ORF">BT96DRAFT_955389</name>
</gene>
<dbReference type="InterPro" id="IPR002921">
    <property type="entry name" value="Fungal_lipase-type"/>
</dbReference>
<comment type="subunit">
    <text evidence="5">Binds to both phosphatidylinositol (PI) and phosphatidylinositol 3,5-bisphosphate (PIP2).</text>
</comment>
<feature type="chain" id="PRO_5025589469" description="triacylglycerol lipase" evidence="20">
    <location>
        <begin position="19"/>
        <end position="445"/>
    </location>
</feature>
<dbReference type="PANTHER" id="PTHR47175">
    <property type="entry name" value="LIPASE ATG15-RELATED"/>
    <property type="match status" value="1"/>
</dbReference>
<evidence type="ECO:0000256" key="8">
    <source>
        <dbReference type="ARBA" id="ARBA00022753"/>
    </source>
</evidence>
<evidence type="ECO:0000256" key="10">
    <source>
        <dbReference type="ARBA" id="ARBA00022963"/>
    </source>
</evidence>
<name>A0A6A4I380_9AGAR</name>
<keyword evidence="8" id="KW-0967">Endosome</keyword>
<dbReference type="GO" id="GO:0006660">
    <property type="term" value="P:phosphatidylserine catabolic process"/>
    <property type="evidence" value="ECO:0007669"/>
    <property type="project" value="TreeGrafter"/>
</dbReference>
<evidence type="ECO:0000256" key="15">
    <source>
        <dbReference type="ARBA" id="ARBA00023136"/>
    </source>
</evidence>
<dbReference type="GO" id="GO:0005775">
    <property type="term" value="C:vacuolar lumen"/>
    <property type="evidence" value="ECO:0007669"/>
    <property type="project" value="TreeGrafter"/>
</dbReference>
<dbReference type="InterPro" id="IPR050805">
    <property type="entry name" value="ATG15_Lipase"/>
</dbReference>
<evidence type="ECO:0000256" key="17">
    <source>
        <dbReference type="ARBA" id="ARBA00024663"/>
    </source>
</evidence>
<comment type="similarity">
    <text evidence="4">Belongs to the AB hydrolase superfamily. Lipase family.</text>
</comment>
<organism evidence="22 23">
    <name type="scientific">Gymnopus androsaceus JB14</name>
    <dbReference type="NCBI Taxonomy" id="1447944"/>
    <lineage>
        <taxon>Eukaryota</taxon>
        <taxon>Fungi</taxon>
        <taxon>Dikarya</taxon>
        <taxon>Basidiomycota</taxon>
        <taxon>Agaricomycotina</taxon>
        <taxon>Agaricomycetes</taxon>
        <taxon>Agaricomycetidae</taxon>
        <taxon>Agaricales</taxon>
        <taxon>Marasmiineae</taxon>
        <taxon>Omphalotaceae</taxon>
        <taxon>Gymnopus</taxon>
    </lineage>
</organism>
<dbReference type="GO" id="GO:0004620">
    <property type="term" value="F:phospholipase activity"/>
    <property type="evidence" value="ECO:0007669"/>
    <property type="project" value="TreeGrafter"/>
</dbReference>
<dbReference type="AlphaFoldDB" id="A0A6A4I380"/>
<dbReference type="GO" id="GO:0004806">
    <property type="term" value="F:triacylglycerol lipase activity"/>
    <property type="evidence" value="ECO:0007669"/>
    <property type="project" value="UniProtKB-EC"/>
</dbReference>
<feature type="domain" description="Fungal lipase-type" evidence="21">
    <location>
        <begin position="253"/>
        <end position="280"/>
    </location>
</feature>
<accession>A0A6A4I380</accession>
<sequence>MLPSFVTSLLGFLNLVAVESPTQTSLQFELRHLHAVSPSARVLFQDVPPLPKARSLSQDQDQHTNRTFTVQTRQTPSYRGPDYDAIWQARVHSIKFGQSQSLNWEIEDVPGPNVESRDTLLTLAKMTNNAYVEPGDPAWYDLGGDWNSTYPFGWEPDSDGFRGQVFADKTNSTVIVSIKGTSAGVFGGGGPTVKKDKLNDNLLFSCCCARVDWTWTTVCGCYRGGWKCDQDCVERALIEESLFYSVGINLYNNLTYMYPESNIWIIGHSLGGALASLIGVTFGAPAVAFESPGERMASHRLHLPSPPSVQHIHHVYHTADPIAMGTCNGVLSSCALAGYALESRFVCSLHLVVQRLMRFFSYYHVVVIWASLSYTTRYPNSSWSVDIRSHGIVAVIERVLSDPWPPSVEIGREVPEAIYEEDCVECYSWEWGSYPEKKINGQILG</sequence>
<evidence type="ECO:0000256" key="19">
    <source>
        <dbReference type="SAM" id="MobiDB-lite"/>
    </source>
</evidence>
<dbReference type="EMBL" id="ML769411">
    <property type="protein sequence ID" value="KAE9405199.1"/>
    <property type="molecule type" value="Genomic_DNA"/>
</dbReference>
<keyword evidence="15" id="KW-0472">Membrane</keyword>
<dbReference type="GO" id="GO:0046461">
    <property type="term" value="P:neutral lipid catabolic process"/>
    <property type="evidence" value="ECO:0007669"/>
    <property type="project" value="TreeGrafter"/>
</dbReference>
<keyword evidence="10" id="KW-0442">Lipid degradation</keyword>
<keyword evidence="20" id="KW-0732">Signal</keyword>
<dbReference type="SUPFAM" id="SSF53474">
    <property type="entry name" value="alpha/beta-Hydrolases"/>
    <property type="match status" value="1"/>
</dbReference>
<evidence type="ECO:0000256" key="16">
    <source>
        <dbReference type="ARBA" id="ARBA00023180"/>
    </source>
</evidence>
<feature type="region of interest" description="Disordered" evidence="19">
    <location>
        <begin position="51"/>
        <end position="76"/>
    </location>
</feature>
<keyword evidence="23" id="KW-1185">Reference proteome</keyword>
<dbReference type="PANTHER" id="PTHR47175:SF2">
    <property type="entry name" value="LIPASE ATG15-RELATED"/>
    <property type="match status" value="1"/>
</dbReference>
<evidence type="ECO:0000256" key="13">
    <source>
        <dbReference type="ARBA" id="ARBA00023006"/>
    </source>
</evidence>
<dbReference type="InterPro" id="IPR029058">
    <property type="entry name" value="AB_hydrolase_fold"/>
</dbReference>
<feature type="compositionally biased region" description="Polar residues" evidence="19">
    <location>
        <begin position="55"/>
        <end position="76"/>
    </location>
</feature>
<evidence type="ECO:0000256" key="18">
    <source>
        <dbReference type="ARBA" id="ARBA00029828"/>
    </source>
</evidence>